<organism evidence="6 7">
    <name type="scientific">Pseudomonas entomophila</name>
    <dbReference type="NCBI Taxonomy" id="312306"/>
    <lineage>
        <taxon>Bacteria</taxon>
        <taxon>Pseudomonadati</taxon>
        <taxon>Pseudomonadota</taxon>
        <taxon>Gammaproteobacteria</taxon>
        <taxon>Pseudomonadales</taxon>
        <taxon>Pseudomonadaceae</taxon>
        <taxon>Pseudomonas</taxon>
    </lineage>
</organism>
<dbReference type="EMBL" id="CP034338">
    <property type="protein sequence ID" value="AZL66765.1"/>
    <property type="molecule type" value="Genomic_DNA"/>
</dbReference>
<feature type="transmembrane region" description="Helical" evidence="4">
    <location>
        <begin position="44"/>
        <end position="69"/>
    </location>
</feature>
<name>A0A3S8UEN2_9PSED</name>
<evidence type="ECO:0000256" key="1">
    <source>
        <dbReference type="ARBA" id="ARBA00022692"/>
    </source>
</evidence>
<dbReference type="InterPro" id="IPR020846">
    <property type="entry name" value="MFS_dom"/>
</dbReference>
<dbReference type="SUPFAM" id="SSF103473">
    <property type="entry name" value="MFS general substrate transporter"/>
    <property type="match status" value="1"/>
</dbReference>
<dbReference type="PANTHER" id="PTHR42910">
    <property type="entry name" value="TRANSPORTER SCO4007-RELATED"/>
    <property type="match status" value="1"/>
</dbReference>
<evidence type="ECO:0000313" key="7">
    <source>
        <dbReference type="Proteomes" id="UP000268230"/>
    </source>
</evidence>
<dbReference type="AlphaFoldDB" id="A0A3S8UEN2"/>
<reference evidence="6 7" key="1">
    <citation type="submission" date="2018-12" db="EMBL/GenBank/DDBJ databases">
        <authorList>
            <person name="Li S."/>
            <person name="Yang R."/>
            <person name="Chen G."/>
            <person name="Zou L."/>
            <person name="Zhang C."/>
            <person name="Chen Y."/>
            <person name="Liu Z."/>
            <person name="Li Y."/>
            <person name="Yan Y."/>
            <person name="Huang M."/>
            <person name="Chen T."/>
        </authorList>
    </citation>
    <scope>NUCLEOTIDE SEQUENCE [LARGE SCALE GENOMIC DNA]</scope>
    <source>
        <strain evidence="6 7">1257</strain>
    </source>
</reference>
<dbReference type="PROSITE" id="PS50850">
    <property type="entry name" value="MFS"/>
    <property type="match status" value="1"/>
</dbReference>
<keyword evidence="1 4" id="KW-0812">Transmembrane</keyword>
<dbReference type="OrthoDB" id="9815356at2"/>
<feature type="transmembrane region" description="Helical" evidence="4">
    <location>
        <begin position="106"/>
        <end position="127"/>
    </location>
</feature>
<evidence type="ECO:0000259" key="5">
    <source>
        <dbReference type="PROSITE" id="PS50850"/>
    </source>
</evidence>
<dbReference type="PANTHER" id="PTHR42910:SF1">
    <property type="entry name" value="MAJOR FACILITATOR SUPERFAMILY (MFS) PROFILE DOMAIN-CONTAINING PROTEIN"/>
    <property type="match status" value="1"/>
</dbReference>
<evidence type="ECO:0000313" key="6">
    <source>
        <dbReference type="EMBL" id="AZL66765.1"/>
    </source>
</evidence>
<evidence type="ECO:0000256" key="4">
    <source>
        <dbReference type="SAM" id="Phobius"/>
    </source>
</evidence>
<feature type="transmembrane region" description="Helical" evidence="4">
    <location>
        <begin position="254"/>
        <end position="272"/>
    </location>
</feature>
<gene>
    <name evidence="6" type="ORF">EJA05_03005</name>
</gene>
<feature type="transmembrane region" description="Helical" evidence="4">
    <location>
        <begin position="81"/>
        <end position="100"/>
    </location>
</feature>
<feature type="transmembrane region" description="Helical" evidence="4">
    <location>
        <begin position="222"/>
        <end position="242"/>
    </location>
</feature>
<dbReference type="KEGG" id="pory:EJA05_03005"/>
<feature type="transmembrane region" description="Helical" evidence="4">
    <location>
        <begin position="139"/>
        <end position="161"/>
    </location>
</feature>
<feature type="transmembrane region" description="Helical" evidence="4">
    <location>
        <begin position="369"/>
        <end position="391"/>
    </location>
</feature>
<accession>A0A3S8UEN2</accession>
<sequence>MTSASSVPPPLTRGLTLLLALACGLAVASVYLSQPLLETMAGSLGIAQAQVGLVVGATQAGYAAGLLLIVPLGDLFARKRLILTQLVLAAVALLAVASSLDWAMLLAAMGMVGLMAVVVQVMVAHAATLATPAQQGQAVGTVTSGVVLGILLARLASGLVADLAGWRTVYCVAAGLALLMALLLGWRLPEAPPRGVRQGYLALLGSVFALYRHDRLLRQRGTFALLIFAAFSVLWSAMVLPLSAAPLALDHTQVGLFGLAGVVGALAAARAGRLADRGQGQQTTGLALGLLVLSWLPIALLEHSLLALLLGVLLLDFAVQAVHVTNQSLLLAGRGDMASRLIGAYMCCYSLGSGLGAVAATWVYGQWGWGAVCGLGAGISGLALGYWVYLWRLGQNEKARSGERACRAVLDQNL</sequence>
<proteinExistence type="predicted"/>
<feature type="transmembrane region" description="Helical" evidence="4">
    <location>
        <begin position="167"/>
        <end position="188"/>
    </location>
</feature>
<dbReference type="InterPro" id="IPR011701">
    <property type="entry name" value="MFS"/>
</dbReference>
<dbReference type="InterPro" id="IPR036259">
    <property type="entry name" value="MFS_trans_sf"/>
</dbReference>
<dbReference type="Pfam" id="PF07690">
    <property type="entry name" value="MFS_1"/>
    <property type="match status" value="1"/>
</dbReference>
<protein>
    <submittedName>
        <fullName evidence="6">MFS transporter</fullName>
    </submittedName>
</protein>
<feature type="transmembrane region" description="Helical" evidence="4">
    <location>
        <begin position="342"/>
        <end position="363"/>
    </location>
</feature>
<dbReference type="GO" id="GO:0022857">
    <property type="term" value="F:transmembrane transporter activity"/>
    <property type="evidence" value="ECO:0007669"/>
    <property type="project" value="InterPro"/>
</dbReference>
<dbReference type="Gene3D" id="1.20.1250.20">
    <property type="entry name" value="MFS general substrate transporter like domains"/>
    <property type="match status" value="1"/>
</dbReference>
<keyword evidence="3 4" id="KW-0472">Membrane</keyword>
<feature type="transmembrane region" description="Helical" evidence="4">
    <location>
        <begin position="307"/>
        <end position="330"/>
    </location>
</feature>
<keyword evidence="2 4" id="KW-1133">Transmembrane helix</keyword>
<evidence type="ECO:0000256" key="3">
    <source>
        <dbReference type="ARBA" id="ARBA00023136"/>
    </source>
</evidence>
<feature type="domain" description="Major facilitator superfamily (MFS) profile" evidence="5">
    <location>
        <begin position="15"/>
        <end position="395"/>
    </location>
</feature>
<feature type="transmembrane region" description="Helical" evidence="4">
    <location>
        <begin position="284"/>
        <end position="301"/>
    </location>
</feature>
<dbReference type="Proteomes" id="UP000268230">
    <property type="component" value="Chromosome"/>
</dbReference>
<evidence type="ECO:0000256" key="2">
    <source>
        <dbReference type="ARBA" id="ARBA00022989"/>
    </source>
</evidence>